<dbReference type="GO" id="GO:0140101">
    <property type="term" value="F:catalytic activity, acting on a tRNA"/>
    <property type="evidence" value="ECO:0007669"/>
    <property type="project" value="UniProtKB-ARBA"/>
</dbReference>
<dbReference type="GO" id="GO:0035600">
    <property type="term" value="P:tRNA methylthiolation"/>
    <property type="evidence" value="ECO:0007669"/>
    <property type="project" value="UniProtKB-ARBA"/>
</dbReference>
<dbReference type="SUPFAM" id="SSF102114">
    <property type="entry name" value="Radical SAM enzymes"/>
    <property type="match status" value="1"/>
</dbReference>
<dbReference type="FunFam" id="2.40.50.140:FF:000210">
    <property type="entry name" value="Ribosomal protein S12 methylthiotransferase RimO"/>
    <property type="match status" value="1"/>
</dbReference>
<dbReference type="NCBIfam" id="TIGR01125">
    <property type="entry name" value="30S ribosomal protein S12 methylthiotransferase RimO"/>
    <property type="match status" value="1"/>
</dbReference>
<gene>
    <name evidence="1 2" type="primary">rimO</name>
    <name evidence="2" type="ORF">CROST_024090</name>
</gene>
<feature type="binding site" evidence="1">
    <location>
        <position position="156"/>
    </location>
    <ligand>
        <name>[4Fe-4S] cluster</name>
        <dbReference type="ChEBI" id="CHEBI:49883"/>
        <label>2</label>
        <note>4Fe-4S-S-AdoMet</note>
    </ligand>
</feature>
<dbReference type="PANTHER" id="PTHR43837">
    <property type="entry name" value="RIBOSOMAL PROTEIN S12 METHYLTHIOTRANSFERASE RIMO"/>
    <property type="match status" value="1"/>
</dbReference>
<dbReference type="InterPro" id="IPR005839">
    <property type="entry name" value="Methylthiotransferase"/>
</dbReference>
<dbReference type="Pfam" id="PF04055">
    <property type="entry name" value="Radical_SAM"/>
    <property type="match status" value="1"/>
</dbReference>
<feature type="binding site" evidence="1">
    <location>
        <position position="13"/>
    </location>
    <ligand>
        <name>[4Fe-4S] cluster</name>
        <dbReference type="ChEBI" id="CHEBI:49883"/>
        <label>1</label>
    </ligand>
</feature>
<dbReference type="PROSITE" id="PS51918">
    <property type="entry name" value="RADICAL_SAM"/>
    <property type="match status" value="1"/>
</dbReference>
<feature type="binding site" evidence="1">
    <location>
        <position position="48"/>
    </location>
    <ligand>
        <name>[4Fe-4S] cluster</name>
        <dbReference type="ChEBI" id="CHEBI:49883"/>
        <label>1</label>
    </ligand>
</feature>
<dbReference type="InterPro" id="IPR058240">
    <property type="entry name" value="rSAM_sf"/>
</dbReference>
<comment type="subcellular location">
    <subcellularLocation>
        <location evidence="1">Cytoplasm</location>
    </subcellularLocation>
</comment>
<dbReference type="InterPro" id="IPR005840">
    <property type="entry name" value="Ribosomal_uS12_MeSTrfase_RimO"/>
</dbReference>
<dbReference type="Proteomes" id="UP000190951">
    <property type="component" value="Chromosome"/>
</dbReference>
<dbReference type="InterPro" id="IPR020612">
    <property type="entry name" value="Methylthiotransferase_CS"/>
</dbReference>
<reference evidence="2 3" key="1">
    <citation type="submission" date="2022-04" db="EMBL/GenBank/DDBJ databases">
        <title>Genome sequence of C. roseum typestrain.</title>
        <authorList>
            <person name="Poehlein A."/>
            <person name="Schoch T."/>
            <person name="Duerre P."/>
            <person name="Daniel R."/>
        </authorList>
    </citation>
    <scope>NUCLEOTIDE SEQUENCE [LARGE SCALE GENOMIC DNA]</scope>
    <source>
        <strain evidence="2 3">DSM 7320</strain>
    </source>
</reference>
<dbReference type="Gene3D" id="3.40.50.12160">
    <property type="entry name" value="Methylthiotransferase, N-terminal domain"/>
    <property type="match status" value="1"/>
</dbReference>
<dbReference type="GO" id="GO:0046872">
    <property type="term" value="F:metal ion binding"/>
    <property type="evidence" value="ECO:0007669"/>
    <property type="project" value="UniProtKB-KW"/>
</dbReference>
<keyword evidence="1" id="KW-0963">Cytoplasm</keyword>
<evidence type="ECO:0000313" key="3">
    <source>
        <dbReference type="Proteomes" id="UP000190951"/>
    </source>
</evidence>
<keyword evidence="1" id="KW-0949">S-adenosyl-L-methionine</keyword>
<comment type="cofactor">
    <cofactor evidence="1">
        <name>[4Fe-4S] cluster</name>
        <dbReference type="ChEBI" id="CHEBI:49883"/>
    </cofactor>
    <text evidence="1">Binds 2 [4Fe-4S] clusters. One cluster is coordinated with 3 cysteines and an exchangeable S-adenosyl-L-methionine.</text>
</comment>
<dbReference type="InterPro" id="IPR007197">
    <property type="entry name" value="rSAM"/>
</dbReference>
<dbReference type="SFLD" id="SFLDG01082">
    <property type="entry name" value="B12-binding_domain_containing"/>
    <property type="match status" value="1"/>
</dbReference>
<evidence type="ECO:0000256" key="1">
    <source>
        <dbReference type="HAMAP-Rule" id="MF_01865"/>
    </source>
</evidence>
<comment type="catalytic activity">
    <reaction evidence="1">
        <text>L-aspartate(89)-[ribosomal protein uS12]-hydrogen + (sulfur carrier)-SH + AH2 + 2 S-adenosyl-L-methionine = 3-methylsulfanyl-L-aspartate(89)-[ribosomal protein uS12]-hydrogen + (sulfur carrier)-H + 5'-deoxyadenosine + L-methionine + A + S-adenosyl-L-homocysteine + 2 H(+)</text>
        <dbReference type="Rhea" id="RHEA:37087"/>
        <dbReference type="Rhea" id="RHEA-COMP:10460"/>
        <dbReference type="Rhea" id="RHEA-COMP:10461"/>
        <dbReference type="Rhea" id="RHEA-COMP:14737"/>
        <dbReference type="Rhea" id="RHEA-COMP:14739"/>
        <dbReference type="ChEBI" id="CHEBI:13193"/>
        <dbReference type="ChEBI" id="CHEBI:15378"/>
        <dbReference type="ChEBI" id="CHEBI:17319"/>
        <dbReference type="ChEBI" id="CHEBI:17499"/>
        <dbReference type="ChEBI" id="CHEBI:29917"/>
        <dbReference type="ChEBI" id="CHEBI:29961"/>
        <dbReference type="ChEBI" id="CHEBI:57844"/>
        <dbReference type="ChEBI" id="CHEBI:57856"/>
        <dbReference type="ChEBI" id="CHEBI:59789"/>
        <dbReference type="ChEBI" id="CHEBI:64428"/>
        <dbReference type="ChEBI" id="CHEBI:73599"/>
        <dbReference type="EC" id="2.8.4.4"/>
    </reaction>
</comment>
<dbReference type="AlphaFoldDB" id="A0A1S8MBB3"/>
<dbReference type="SFLD" id="SFLDS00029">
    <property type="entry name" value="Radical_SAM"/>
    <property type="match status" value="1"/>
</dbReference>
<keyword evidence="1" id="KW-0411">Iron-sulfur</keyword>
<dbReference type="GO" id="GO:0103039">
    <property type="term" value="F:protein methylthiotransferase activity"/>
    <property type="evidence" value="ECO:0007669"/>
    <property type="project" value="UniProtKB-EC"/>
</dbReference>
<dbReference type="EMBL" id="CP096983">
    <property type="protein sequence ID" value="URZ11692.1"/>
    <property type="molecule type" value="Genomic_DNA"/>
</dbReference>
<dbReference type="STRING" id="84029.CROST_25760"/>
<dbReference type="EC" id="2.8.4.4" evidence="1"/>
<dbReference type="Gene3D" id="2.40.50.140">
    <property type="entry name" value="Nucleic acid-binding proteins"/>
    <property type="match status" value="1"/>
</dbReference>
<organism evidence="2 3">
    <name type="scientific">Clostridium felsineum</name>
    <dbReference type="NCBI Taxonomy" id="36839"/>
    <lineage>
        <taxon>Bacteria</taxon>
        <taxon>Bacillati</taxon>
        <taxon>Bacillota</taxon>
        <taxon>Clostridia</taxon>
        <taxon>Eubacteriales</taxon>
        <taxon>Clostridiaceae</taxon>
        <taxon>Clostridium</taxon>
    </lineage>
</organism>
<keyword evidence="1 2" id="KW-0808">Transferase</keyword>
<keyword evidence="2" id="KW-0687">Ribonucleoprotein</keyword>
<dbReference type="FunFam" id="3.80.30.20:FF:000001">
    <property type="entry name" value="tRNA-2-methylthio-N(6)-dimethylallyladenosine synthase 2"/>
    <property type="match status" value="1"/>
</dbReference>
<accession>A0A1S8MBB3</accession>
<dbReference type="RefSeq" id="WP_077833313.1">
    <property type="nucleotide sequence ID" value="NZ_CP096983.1"/>
</dbReference>
<name>A0A1S8MBB3_9CLOT</name>
<dbReference type="Gene3D" id="3.80.30.20">
    <property type="entry name" value="tm_1862 like domain"/>
    <property type="match status" value="1"/>
</dbReference>
<dbReference type="GO" id="GO:0005840">
    <property type="term" value="C:ribosome"/>
    <property type="evidence" value="ECO:0007669"/>
    <property type="project" value="UniProtKB-KW"/>
</dbReference>
<sequence>MNKLKFGLVSLGCDKNRVDSEIILGSINRAYEIVNDPREADIILVNTCGFIESAKQESINTILEMNKYKEKYNCKMLIATGCLTQRYGKELKELVPEIDVILGVNDYKNLDDAIDDFFNLGKKDVYLNYSDSSINEGKRMKTTGEFSSYIRIAEGCNNSCSYCIIPKIRGKYRSREFEKIIEEAKELSQNGTKELILIAQDTTRYGIDLYGKKRLHELLNSLSLIDGIEWIRIMYCYPEEITDELIEEISRNPKVCNYIDMPIQHISDNILKNMFRKTRKKEILHKIEEIREKMPDISIRTSLIVGFPGETEENFDELKDFVKTAHINNLGVFKYSREEDTKAALMPMQIDEAVKEKREDEIMIIQQQVSKELNTKKVGKTYKVLVEGFNGDYWYGRNFEMAPDIDGKVFFKSQSDVKVGSFVNIKITENLEYDLIGVVYNEFSK</sequence>
<dbReference type="PROSITE" id="PS50926">
    <property type="entry name" value="TRAM"/>
    <property type="match status" value="1"/>
</dbReference>
<keyword evidence="1" id="KW-0408">Iron</keyword>
<feature type="binding site" evidence="1">
    <location>
        <position position="163"/>
    </location>
    <ligand>
        <name>[4Fe-4S] cluster</name>
        <dbReference type="ChEBI" id="CHEBI:49883"/>
        <label>2</label>
        <note>4Fe-4S-S-AdoMet</note>
    </ligand>
</feature>
<dbReference type="InterPro" id="IPR002792">
    <property type="entry name" value="TRAM_dom"/>
</dbReference>
<dbReference type="InterPro" id="IPR038135">
    <property type="entry name" value="Methylthiotransferase_N_sf"/>
</dbReference>
<dbReference type="PROSITE" id="PS51449">
    <property type="entry name" value="MTTASE_N"/>
    <property type="match status" value="1"/>
</dbReference>
<comment type="similarity">
    <text evidence="1">Belongs to the methylthiotransferase family. RimO subfamily.</text>
</comment>
<feature type="binding site" evidence="1">
    <location>
        <position position="160"/>
    </location>
    <ligand>
        <name>[4Fe-4S] cluster</name>
        <dbReference type="ChEBI" id="CHEBI:49883"/>
        <label>2</label>
        <note>4Fe-4S-S-AdoMet</note>
    </ligand>
</feature>
<dbReference type="InterPro" id="IPR006638">
    <property type="entry name" value="Elp3/MiaA/NifB-like_rSAM"/>
</dbReference>
<dbReference type="PROSITE" id="PS01278">
    <property type="entry name" value="MTTASE_RADICAL"/>
    <property type="match status" value="1"/>
</dbReference>
<keyword evidence="1" id="KW-0479">Metal-binding</keyword>
<dbReference type="Pfam" id="PF00919">
    <property type="entry name" value="UPF0004"/>
    <property type="match status" value="1"/>
</dbReference>
<dbReference type="SFLD" id="SFLDF00274">
    <property type="entry name" value="ribosomal_protein_S12_methylth"/>
    <property type="match status" value="1"/>
</dbReference>
<dbReference type="InterPro" id="IPR023404">
    <property type="entry name" value="rSAM_horseshoe"/>
</dbReference>
<dbReference type="KEGG" id="crw:CROST_024090"/>
<dbReference type="SFLD" id="SFLDG01061">
    <property type="entry name" value="methylthiotransferase"/>
    <property type="match status" value="1"/>
</dbReference>
<feature type="binding site" evidence="1">
    <location>
        <position position="82"/>
    </location>
    <ligand>
        <name>[4Fe-4S] cluster</name>
        <dbReference type="ChEBI" id="CHEBI:49883"/>
        <label>1</label>
    </ligand>
</feature>
<dbReference type="InterPro" id="IPR012340">
    <property type="entry name" value="NA-bd_OB-fold"/>
</dbReference>
<comment type="function">
    <text evidence="1">Catalyzes the methylthiolation of an aspartic acid residue of ribosomal protein uS12.</text>
</comment>
<dbReference type="NCBIfam" id="TIGR00089">
    <property type="entry name" value="MiaB/RimO family radical SAM methylthiotransferase"/>
    <property type="match status" value="1"/>
</dbReference>
<dbReference type="Pfam" id="PF18693">
    <property type="entry name" value="TRAM_2"/>
    <property type="match status" value="1"/>
</dbReference>
<keyword evidence="3" id="KW-1185">Reference proteome</keyword>
<dbReference type="CDD" id="cd01335">
    <property type="entry name" value="Radical_SAM"/>
    <property type="match status" value="1"/>
</dbReference>
<dbReference type="GO" id="GO:0051539">
    <property type="term" value="F:4 iron, 4 sulfur cluster binding"/>
    <property type="evidence" value="ECO:0007669"/>
    <property type="project" value="UniProtKB-UniRule"/>
</dbReference>
<dbReference type="InterPro" id="IPR013848">
    <property type="entry name" value="Methylthiotransferase_N"/>
</dbReference>
<dbReference type="SMART" id="SM00729">
    <property type="entry name" value="Elp3"/>
    <property type="match status" value="1"/>
</dbReference>
<dbReference type="GO" id="GO:0005829">
    <property type="term" value="C:cytosol"/>
    <property type="evidence" value="ECO:0007669"/>
    <property type="project" value="TreeGrafter"/>
</dbReference>
<proteinExistence type="inferred from homology"/>
<evidence type="ECO:0000313" key="2">
    <source>
        <dbReference type="EMBL" id="URZ11692.1"/>
    </source>
</evidence>
<protein>
    <recommendedName>
        <fullName evidence="1">Ribosomal protein uS12 methylthiotransferase RimO</fullName>
        <shortName evidence="1">uS12 MTTase</shortName>
        <shortName evidence="1">uS12 methylthiotransferase</shortName>
        <ecNumber evidence="1">2.8.4.4</ecNumber>
    </recommendedName>
    <alternativeName>
        <fullName evidence="1">Ribosomal protein uS12 (aspartate-C(3))-methylthiotransferase</fullName>
    </alternativeName>
    <alternativeName>
        <fullName evidence="1">Ribosome maturation factor RimO</fullName>
    </alternativeName>
</protein>
<dbReference type="HAMAP" id="MF_01865">
    <property type="entry name" value="MTTase_RimO"/>
    <property type="match status" value="1"/>
</dbReference>
<keyword evidence="1" id="KW-0004">4Fe-4S</keyword>
<keyword evidence="2" id="KW-0689">Ribosomal protein</keyword>
<dbReference type="PANTHER" id="PTHR43837:SF1">
    <property type="entry name" value="RIBOSOMAL PROTEIN US12 METHYLTHIOTRANSFERASE RIMO"/>
    <property type="match status" value="1"/>
</dbReference>
<dbReference type="GO" id="GO:0035599">
    <property type="term" value="F:aspartic acid methylthiotransferase activity"/>
    <property type="evidence" value="ECO:0007669"/>
    <property type="project" value="TreeGrafter"/>
</dbReference>